<reference evidence="6" key="1">
    <citation type="submission" date="2020-04" db="EMBL/GenBank/DDBJ databases">
        <title>Hybrid Assembly of Korean Phytophthora infestans isolates.</title>
        <authorList>
            <person name="Prokchorchik M."/>
            <person name="Lee Y."/>
            <person name="Seo J."/>
            <person name="Cho J.-H."/>
            <person name="Park Y.-E."/>
            <person name="Jang D.-C."/>
            <person name="Im J.-S."/>
            <person name="Choi J.-G."/>
            <person name="Park H.-J."/>
            <person name="Lee G.-B."/>
            <person name="Lee Y.-G."/>
            <person name="Hong S.-Y."/>
            <person name="Cho K."/>
            <person name="Sohn K.H."/>
        </authorList>
    </citation>
    <scope>NUCLEOTIDE SEQUENCE</scope>
    <source>
        <strain evidence="6">KR_1_A1</strain>
    </source>
</reference>
<comment type="caution">
    <text evidence="6">The sequence shown here is derived from an EMBL/GenBank/DDBJ whole genome shotgun (WGS) entry which is preliminary data.</text>
</comment>
<dbReference type="GO" id="GO:0005739">
    <property type="term" value="C:mitochondrion"/>
    <property type="evidence" value="ECO:0007669"/>
    <property type="project" value="UniProtKB-SubCell"/>
</dbReference>
<dbReference type="InterPro" id="IPR013857">
    <property type="entry name" value="NADH-UbQ_OxRdtase-assoc_prot30"/>
</dbReference>
<dbReference type="PANTHER" id="PTHR13194:SF18">
    <property type="entry name" value="COMPLEX I INTERMEDIATE-ASSOCIATED PROTEIN 30, MITOCHONDRIAL"/>
    <property type="match status" value="1"/>
</dbReference>
<comment type="similarity">
    <text evidence="2">Belongs to the CIA30 family.</text>
</comment>
<dbReference type="SUPFAM" id="SSF49785">
    <property type="entry name" value="Galactose-binding domain-like"/>
    <property type="match status" value="1"/>
</dbReference>
<name>A0A833SQN3_PHYIN</name>
<keyword evidence="3" id="KW-0496">Mitochondrion</keyword>
<evidence type="ECO:0000313" key="7">
    <source>
        <dbReference type="Proteomes" id="UP000602510"/>
    </source>
</evidence>
<accession>A0A833SQN3</accession>
<dbReference type="EMBL" id="WSZM01000264">
    <property type="protein sequence ID" value="KAF4036759.1"/>
    <property type="molecule type" value="Genomic_DNA"/>
</dbReference>
<evidence type="ECO:0000259" key="5">
    <source>
        <dbReference type="Pfam" id="PF08547"/>
    </source>
</evidence>
<feature type="domain" description="NADH:ubiquinone oxidoreductase intermediate-associated protein 30" evidence="5">
    <location>
        <begin position="55"/>
        <end position="243"/>
    </location>
</feature>
<dbReference type="GO" id="GO:0032981">
    <property type="term" value="P:mitochondrial respiratory chain complex I assembly"/>
    <property type="evidence" value="ECO:0007669"/>
    <property type="project" value="TreeGrafter"/>
</dbReference>
<evidence type="ECO:0000256" key="3">
    <source>
        <dbReference type="ARBA" id="ARBA00023128"/>
    </source>
</evidence>
<dbReference type="InterPro" id="IPR008979">
    <property type="entry name" value="Galactose-bd-like_sf"/>
</dbReference>
<dbReference type="Proteomes" id="UP000602510">
    <property type="component" value="Unassembled WGS sequence"/>
</dbReference>
<evidence type="ECO:0000256" key="1">
    <source>
        <dbReference type="ARBA" id="ARBA00004173"/>
    </source>
</evidence>
<dbReference type="GO" id="GO:0006120">
    <property type="term" value="P:mitochondrial electron transport, NADH to ubiquinone"/>
    <property type="evidence" value="ECO:0007669"/>
    <property type="project" value="TreeGrafter"/>
</dbReference>
<sequence>MPRFDNYLSPTKSKLSFVTMGLWRKALTSMNATLLSSKQSFGFQLKLQPEKDIYLFNAKESVANWTASSDRSIGGLSECRWGFYKGEQEKEVTDEVQVSKRLIHHVKNKDNVPSAVFAGRLSMDCQPTEVGVVRSGYCAVRASVSQELLLHGYEGITMRIMTDGREYRMNMQMESWNPFNLYMGFIRTPPNEWVDVTLLFRDFLLTAKGFVKLDDETELDPSKLKSVGFAIADQKEGDFELRIQWIKAVAQLGPSDKDNYNDDDDDDRYDNSKNAKDYFRKPADLVI</sequence>
<protein>
    <submittedName>
        <fullName evidence="6">Complex I intermediate-associated protein 30 (CIA30)</fullName>
    </submittedName>
</protein>
<dbReference type="GO" id="GO:0051082">
    <property type="term" value="F:unfolded protein binding"/>
    <property type="evidence" value="ECO:0007669"/>
    <property type="project" value="TreeGrafter"/>
</dbReference>
<proteinExistence type="inferred from homology"/>
<evidence type="ECO:0000256" key="2">
    <source>
        <dbReference type="ARBA" id="ARBA00007884"/>
    </source>
</evidence>
<comment type="subcellular location">
    <subcellularLocation>
        <location evidence="1">Mitochondrion</location>
    </subcellularLocation>
</comment>
<keyword evidence="4" id="KW-0143">Chaperone</keyword>
<keyword evidence="7" id="KW-1185">Reference proteome</keyword>
<dbReference type="InterPro" id="IPR039131">
    <property type="entry name" value="NDUFAF1"/>
</dbReference>
<gene>
    <name evidence="6" type="ORF">GN244_ATG11475</name>
</gene>
<dbReference type="PANTHER" id="PTHR13194">
    <property type="entry name" value="COMPLEX I INTERMEDIATE-ASSOCIATED PROTEIN 30"/>
    <property type="match status" value="1"/>
</dbReference>
<organism evidence="6 7">
    <name type="scientific">Phytophthora infestans</name>
    <name type="common">Potato late blight agent</name>
    <name type="synonym">Botrytis infestans</name>
    <dbReference type="NCBI Taxonomy" id="4787"/>
    <lineage>
        <taxon>Eukaryota</taxon>
        <taxon>Sar</taxon>
        <taxon>Stramenopiles</taxon>
        <taxon>Oomycota</taxon>
        <taxon>Peronosporomycetes</taxon>
        <taxon>Peronosporales</taxon>
        <taxon>Peronosporaceae</taxon>
        <taxon>Phytophthora</taxon>
    </lineage>
</organism>
<dbReference type="AlphaFoldDB" id="A0A833SQN3"/>
<dbReference type="Pfam" id="PF08547">
    <property type="entry name" value="CIA30"/>
    <property type="match status" value="1"/>
</dbReference>
<evidence type="ECO:0000313" key="6">
    <source>
        <dbReference type="EMBL" id="KAF4036759.1"/>
    </source>
</evidence>
<evidence type="ECO:0000256" key="4">
    <source>
        <dbReference type="ARBA" id="ARBA00023186"/>
    </source>
</evidence>